<dbReference type="Gene3D" id="1.10.10.60">
    <property type="entry name" value="Homeodomain-like"/>
    <property type="match status" value="1"/>
</dbReference>
<evidence type="ECO:0000313" key="6">
    <source>
        <dbReference type="Proteomes" id="UP001161405"/>
    </source>
</evidence>
<reference evidence="5" key="2">
    <citation type="submission" date="2023-01" db="EMBL/GenBank/DDBJ databases">
        <title>Draft genome sequence of Maritalea porphyrae strain NBRC 107169.</title>
        <authorList>
            <person name="Sun Q."/>
            <person name="Mori K."/>
        </authorList>
    </citation>
    <scope>NUCLEOTIDE SEQUENCE</scope>
    <source>
        <strain evidence="5">NBRC 107169</strain>
    </source>
</reference>
<evidence type="ECO:0000256" key="3">
    <source>
        <dbReference type="ARBA" id="ARBA00023163"/>
    </source>
</evidence>
<dbReference type="PROSITE" id="PS00041">
    <property type="entry name" value="HTH_ARAC_FAMILY_1"/>
    <property type="match status" value="1"/>
</dbReference>
<dbReference type="InterPro" id="IPR018060">
    <property type="entry name" value="HTH_AraC"/>
</dbReference>
<dbReference type="EMBL" id="BSNI01000002">
    <property type="protein sequence ID" value="GLQ16537.1"/>
    <property type="molecule type" value="Genomic_DNA"/>
</dbReference>
<dbReference type="SMART" id="SM00342">
    <property type="entry name" value="HTH_ARAC"/>
    <property type="match status" value="1"/>
</dbReference>
<feature type="domain" description="HTH araC/xylS-type" evidence="4">
    <location>
        <begin position="211"/>
        <end position="279"/>
    </location>
</feature>
<evidence type="ECO:0000259" key="4">
    <source>
        <dbReference type="PROSITE" id="PS01124"/>
    </source>
</evidence>
<sequence>MDEIEHESLGLIPMKSLSLWLVRSTIKMNHDPKWRVEKLNPTHDLVICLTGRGEYEIEGRPGTVSFEPGQAMLIPAYKRFRGRYAGDGEIMTGVAQHFTLDLFERGDLIRQMKLKDPVWLKNWDALEPMVQLYREQAPAVHTTLSQHHQFMVFLLAYFDAAFEGWKTEENQPESQDHLSMQIMLIASRLSADPLGSGSQEALDDVPYNADYFRRAFKERIGYTPQKFRELKRMEFAANRLATGMTVKSVAAELGYTDPYFFSRLFKRYLGASPSTFIERPSQSRPPRRRTFT</sequence>
<dbReference type="SUPFAM" id="SSF46689">
    <property type="entry name" value="Homeodomain-like"/>
    <property type="match status" value="1"/>
</dbReference>
<reference evidence="5" key="1">
    <citation type="journal article" date="2014" name="Int. J. Syst. Evol. Microbiol.">
        <title>Complete genome of a new Firmicutes species belonging to the dominant human colonic microbiota ('Ruminococcus bicirculans') reveals two chromosomes and a selective capacity to utilize plant glucans.</title>
        <authorList>
            <consortium name="NISC Comparative Sequencing Program"/>
            <person name="Wegmann U."/>
            <person name="Louis P."/>
            <person name="Goesmann A."/>
            <person name="Henrissat B."/>
            <person name="Duncan S.H."/>
            <person name="Flint H.J."/>
        </authorList>
    </citation>
    <scope>NUCLEOTIDE SEQUENCE</scope>
    <source>
        <strain evidence="5">NBRC 107169</strain>
    </source>
</reference>
<evidence type="ECO:0000256" key="1">
    <source>
        <dbReference type="ARBA" id="ARBA00023015"/>
    </source>
</evidence>
<keyword evidence="2" id="KW-0238">DNA-binding</keyword>
<protein>
    <submittedName>
        <fullName evidence="5">AraC family transcriptional regulator</fullName>
    </submittedName>
</protein>
<evidence type="ECO:0000313" key="5">
    <source>
        <dbReference type="EMBL" id="GLQ16537.1"/>
    </source>
</evidence>
<dbReference type="InterPro" id="IPR050204">
    <property type="entry name" value="AraC_XylS_family_regulators"/>
</dbReference>
<dbReference type="Proteomes" id="UP001161405">
    <property type="component" value="Unassembled WGS sequence"/>
</dbReference>
<dbReference type="PROSITE" id="PS01124">
    <property type="entry name" value="HTH_ARAC_FAMILY_2"/>
    <property type="match status" value="1"/>
</dbReference>
<dbReference type="PANTHER" id="PTHR46796">
    <property type="entry name" value="HTH-TYPE TRANSCRIPTIONAL ACTIVATOR RHAS-RELATED"/>
    <property type="match status" value="1"/>
</dbReference>
<dbReference type="Pfam" id="PF12833">
    <property type="entry name" value="HTH_18"/>
    <property type="match status" value="1"/>
</dbReference>
<accession>A0ABQ5URH1</accession>
<keyword evidence="6" id="KW-1185">Reference proteome</keyword>
<dbReference type="InterPro" id="IPR009057">
    <property type="entry name" value="Homeodomain-like_sf"/>
</dbReference>
<organism evidence="5 6">
    <name type="scientific">Maritalea porphyrae</name>
    <dbReference type="NCBI Taxonomy" id="880732"/>
    <lineage>
        <taxon>Bacteria</taxon>
        <taxon>Pseudomonadati</taxon>
        <taxon>Pseudomonadota</taxon>
        <taxon>Alphaproteobacteria</taxon>
        <taxon>Hyphomicrobiales</taxon>
        <taxon>Devosiaceae</taxon>
        <taxon>Maritalea</taxon>
    </lineage>
</organism>
<keyword evidence="3" id="KW-0804">Transcription</keyword>
<comment type="caution">
    <text evidence="5">The sequence shown here is derived from an EMBL/GenBank/DDBJ whole genome shotgun (WGS) entry which is preliminary data.</text>
</comment>
<dbReference type="InterPro" id="IPR018062">
    <property type="entry name" value="HTH_AraC-typ_CS"/>
</dbReference>
<keyword evidence="1" id="KW-0805">Transcription regulation</keyword>
<gene>
    <name evidence="5" type="ORF">GCM10007879_07860</name>
</gene>
<dbReference type="RefSeq" id="WP_284362184.1">
    <property type="nucleotide sequence ID" value="NZ_BSNI01000002.1"/>
</dbReference>
<proteinExistence type="predicted"/>
<name>A0ABQ5URH1_9HYPH</name>
<evidence type="ECO:0000256" key="2">
    <source>
        <dbReference type="ARBA" id="ARBA00023125"/>
    </source>
</evidence>